<dbReference type="AlphaFoldDB" id="A0A6J7H081"/>
<accession>A0A6J7H081</accession>
<dbReference type="Pfam" id="PF11307">
    <property type="entry name" value="DUF3109"/>
    <property type="match status" value="1"/>
</dbReference>
<dbReference type="EMBL" id="CAFBMR010000019">
    <property type="protein sequence ID" value="CAB4910083.1"/>
    <property type="molecule type" value="Genomic_DNA"/>
</dbReference>
<name>A0A6J7H081_9ZZZZ</name>
<gene>
    <name evidence="1" type="ORF">UFOPK3610_00729</name>
</gene>
<protein>
    <submittedName>
        <fullName evidence="1">Unannotated protein</fullName>
    </submittedName>
</protein>
<reference evidence="1" key="1">
    <citation type="submission" date="2020-05" db="EMBL/GenBank/DDBJ databases">
        <authorList>
            <person name="Chiriac C."/>
            <person name="Salcher M."/>
            <person name="Ghai R."/>
            <person name="Kavagutti S V."/>
        </authorList>
    </citation>
    <scope>NUCLEOTIDE SEQUENCE</scope>
</reference>
<proteinExistence type="predicted"/>
<dbReference type="InterPro" id="IPR021458">
    <property type="entry name" value="Rv0495c"/>
</dbReference>
<organism evidence="1">
    <name type="scientific">freshwater metagenome</name>
    <dbReference type="NCBI Taxonomy" id="449393"/>
    <lineage>
        <taxon>unclassified sequences</taxon>
        <taxon>metagenomes</taxon>
        <taxon>ecological metagenomes</taxon>
    </lineage>
</organism>
<evidence type="ECO:0000313" key="1">
    <source>
        <dbReference type="EMBL" id="CAB4910083.1"/>
    </source>
</evidence>
<sequence length="255" mass="28591">MPEVPLDFPRQWVEFADPADSDQRIRADLTWLTSRWACIFGNGCQGIYSSRPDDGCCTLGAHFSGKKDERNVAKWVKKLDPERWQFSKKAAKKGPFTSGLDGDRKTRVVQGACIFLNRPDFDGDKGCVLHHLAASEGVSFVETKPDVCWQLPIRRTFEKVDYPDGTEHTVVVITEYDRRGWGEGGHDLDWYCSGNTEAHVGQDPVFISSRDELIALIGKLAYDELVVHCEARIQMLDRATGTLRIGLAPHLADPV</sequence>